<reference evidence="2 3" key="1">
    <citation type="submission" date="2018-11" db="EMBL/GenBank/DDBJ databases">
        <authorList>
            <consortium name="Pathogen Informatics"/>
        </authorList>
    </citation>
    <scope>NUCLEOTIDE SEQUENCE [LARGE SCALE GENOMIC DNA]</scope>
</reference>
<organism evidence="2 3">
    <name type="scientific">Cylicostephanus goldi</name>
    <name type="common">Nematode worm</name>
    <dbReference type="NCBI Taxonomy" id="71465"/>
    <lineage>
        <taxon>Eukaryota</taxon>
        <taxon>Metazoa</taxon>
        <taxon>Ecdysozoa</taxon>
        <taxon>Nematoda</taxon>
        <taxon>Chromadorea</taxon>
        <taxon>Rhabditida</taxon>
        <taxon>Rhabditina</taxon>
        <taxon>Rhabditomorpha</taxon>
        <taxon>Strongyloidea</taxon>
        <taxon>Strongylidae</taxon>
        <taxon>Cylicostephanus</taxon>
    </lineage>
</organism>
<protein>
    <submittedName>
        <fullName evidence="2">Uncharacterized protein</fullName>
    </submittedName>
</protein>
<proteinExistence type="predicted"/>
<dbReference type="OrthoDB" id="5852942at2759"/>
<dbReference type="Proteomes" id="UP000271889">
    <property type="component" value="Unassembled WGS sequence"/>
</dbReference>
<evidence type="ECO:0000313" key="3">
    <source>
        <dbReference type="Proteomes" id="UP000271889"/>
    </source>
</evidence>
<gene>
    <name evidence="2" type="ORF">CGOC_LOCUS10112</name>
</gene>
<keyword evidence="3" id="KW-1185">Reference proteome</keyword>
<accession>A0A3P7MP12</accession>
<feature type="coiled-coil region" evidence="1">
    <location>
        <begin position="12"/>
        <end position="39"/>
    </location>
</feature>
<dbReference type="EMBL" id="UYRV01109751">
    <property type="protein sequence ID" value="VDN25453.1"/>
    <property type="molecule type" value="Genomic_DNA"/>
</dbReference>
<dbReference type="AlphaFoldDB" id="A0A3P7MP12"/>
<name>A0A3P7MP12_CYLGO</name>
<evidence type="ECO:0000256" key="1">
    <source>
        <dbReference type="SAM" id="Coils"/>
    </source>
</evidence>
<sequence>MVIRPPIETWSRMELEENFHNAYQQLQAAQKKVNEQDKKITMYGILYFLASKANIPFESEYSAETIRDGAKSKARRICGEGKVRRIRARKSSFGFEGTGPQ</sequence>
<evidence type="ECO:0000313" key="2">
    <source>
        <dbReference type="EMBL" id="VDN25453.1"/>
    </source>
</evidence>
<keyword evidence="1" id="KW-0175">Coiled coil</keyword>